<dbReference type="EMBL" id="SRLO01000050">
    <property type="protein sequence ID" value="TNN80924.1"/>
    <property type="molecule type" value="Genomic_DNA"/>
</dbReference>
<protein>
    <submittedName>
        <fullName evidence="1">Uncharacterized protein</fullName>
    </submittedName>
</protein>
<proteinExistence type="predicted"/>
<accession>A0A4Z2ITQ7</accession>
<organism evidence="1 2">
    <name type="scientific">Liparis tanakae</name>
    <name type="common">Tanaka's snailfish</name>
    <dbReference type="NCBI Taxonomy" id="230148"/>
    <lineage>
        <taxon>Eukaryota</taxon>
        <taxon>Metazoa</taxon>
        <taxon>Chordata</taxon>
        <taxon>Craniata</taxon>
        <taxon>Vertebrata</taxon>
        <taxon>Euteleostomi</taxon>
        <taxon>Actinopterygii</taxon>
        <taxon>Neopterygii</taxon>
        <taxon>Teleostei</taxon>
        <taxon>Neoteleostei</taxon>
        <taxon>Acanthomorphata</taxon>
        <taxon>Eupercaria</taxon>
        <taxon>Perciformes</taxon>
        <taxon>Cottioidei</taxon>
        <taxon>Cottales</taxon>
        <taxon>Liparidae</taxon>
        <taxon>Liparis</taxon>
    </lineage>
</organism>
<evidence type="ECO:0000313" key="2">
    <source>
        <dbReference type="Proteomes" id="UP000314294"/>
    </source>
</evidence>
<keyword evidence="2" id="KW-1185">Reference proteome</keyword>
<dbReference type="Proteomes" id="UP000314294">
    <property type="component" value="Unassembled WGS sequence"/>
</dbReference>
<reference evidence="1 2" key="1">
    <citation type="submission" date="2019-03" db="EMBL/GenBank/DDBJ databases">
        <title>First draft genome of Liparis tanakae, snailfish: a comprehensive survey of snailfish specific genes.</title>
        <authorList>
            <person name="Kim W."/>
            <person name="Song I."/>
            <person name="Jeong J.-H."/>
            <person name="Kim D."/>
            <person name="Kim S."/>
            <person name="Ryu S."/>
            <person name="Song J.Y."/>
            <person name="Lee S.K."/>
        </authorList>
    </citation>
    <scope>NUCLEOTIDE SEQUENCE [LARGE SCALE GENOMIC DNA]</scope>
    <source>
        <tissue evidence="1">Muscle</tissue>
    </source>
</reference>
<comment type="caution">
    <text evidence="1">The sequence shown here is derived from an EMBL/GenBank/DDBJ whole genome shotgun (WGS) entry which is preliminary data.</text>
</comment>
<dbReference type="AlphaFoldDB" id="A0A4Z2ITQ7"/>
<gene>
    <name evidence="1" type="ORF">EYF80_008929</name>
</gene>
<name>A0A4Z2ITQ7_9TELE</name>
<sequence length="144" mass="15136">MRRVARVALGDTGGEVGAGAGGKARLHVIMATVQGWVGEDIRVGGPFEHTVQGLQLLLGEGVCSQSSTGLHPGRRETSSEVTSTCAQHTAARATADFIHTASSQHQQYKNKNCAMRCLFTVVKCSTQESSRLTGDQSLLIGTPG</sequence>
<evidence type="ECO:0000313" key="1">
    <source>
        <dbReference type="EMBL" id="TNN80924.1"/>
    </source>
</evidence>